<keyword evidence="12" id="KW-1185">Reference proteome</keyword>
<evidence type="ECO:0000256" key="3">
    <source>
        <dbReference type="ARBA" id="ARBA00012438"/>
    </source>
</evidence>
<keyword evidence="5" id="KW-0808">Transferase</keyword>
<dbReference type="Proteomes" id="UP001499930">
    <property type="component" value="Unassembled WGS sequence"/>
</dbReference>
<dbReference type="Pfam" id="PF00072">
    <property type="entry name" value="Response_reg"/>
    <property type="match status" value="1"/>
</dbReference>
<dbReference type="InterPro" id="IPR001789">
    <property type="entry name" value="Sig_transdc_resp-reg_receiver"/>
</dbReference>
<dbReference type="SMART" id="SM00388">
    <property type="entry name" value="HisKA"/>
    <property type="match status" value="1"/>
</dbReference>
<protein>
    <recommendedName>
        <fullName evidence="3">histidine kinase</fullName>
        <ecNumber evidence="3">2.7.13.3</ecNumber>
    </recommendedName>
</protein>
<dbReference type="InterPro" id="IPR036097">
    <property type="entry name" value="HisK_dim/P_sf"/>
</dbReference>
<dbReference type="PROSITE" id="PS50110">
    <property type="entry name" value="RESPONSE_REGULATORY"/>
    <property type="match status" value="1"/>
</dbReference>
<keyword evidence="11" id="KW-0547">Nucleotide-binding</keyword>
<dbReference type="SUPFAM" id="SSF47384">
    <property type="entry name" value="Homodimeric domain of signal transducing histidine kinase"/>
    <property type="match status" value="1"/>
</dbReference>
<dbReference type="CDD" id="cd00082">
    <property type="entry name" value="HisKA"/>
    <property type="match status" value="1"/>
</dbReference>
<evidence type="ECO:0000256" key="6">
    <source>
        <dbReference type="ARBA" id="ARBA00023012"/>
    </source>
</evidence>
<evidence type="ECO:0000256" key="5">
    <source>
        <dbReference type="ARBA" id="ARBA00022777"/>
    </source>
</evidence>
<gene>
    <name evidence="11" type="ORF">GCM10017559_72810</name>
</gene>
<dbReference type="EC" id="2.7.13.3" evidence="3"/>
<dbReference type="Pfam" id="PF02518">
    <property type="entry name" value="HATPase_c"/>
    <property type="match status" value="1"/>
</dbReference>
<keyword evidence="11" id="KW-0067">ATP-binding</keyword>
<dbReference type="Pfam" id="PF00512">
    <property type="entry name" value="HisKA"/>
    <property type="match status" value="1"/>
</dbReference>
<keyword evidence="6" id="KW-0902">Two-component regulatory system</keyword>
<evidence type="ECO:0000259" key="9">
    <source>
        <dbReference type="PROSITE" id="PS50109"/>
    </source>
</evidence>
<keyword evidence="8" id="KW-0175">Coiled coil</keyword>
<proteinExistence type="predicted"/>
<evidence type="ECO:0000256" key="2">
    <source>
        <dbReference type="ARBA" id="ARBA00004236"/>
    </source>
</evidence>
<sequence length="560" mass="60702">MNGDELIRILVKDDQDVFAMRKLGREVAESVGLEAQDQIRVATALSEIGRELLEAGTGASFAFRLGQDALTVTIEFSATAGFRPADGVTLAGRLVDLIELDPAEGRISMVKRLPQGRKPKRSAEEIRAGLATGTPTTALEELRRQNRELAETLQEVLQLNTELQETNQGVLALYNQLSEELEETNRGVVALYAELDEKSAQLRAAGEAKNRFWATVSHELRTPLNSIIGLVRLLVGPGGEPLAEEQLHQIGLIGSSAQTLLALVSELLDMAKAEAGRLVPQPSLVDLMALAERLRMTLHPTTGNDAVELTVEVSRAPREMLVDEVMLTRILRNLLSNALKFTERGEVRLEAVLDAATHNVVFTVTDNGIGVPEEHQERIFEEFFQVPGPIQVRTKGTGLGLPYARRLAEALGGTLHLTSVPGSGTMATLRLPYRHGGTPVVGRVLVVDDDEEFRATVRRMLTGVAEHIDEAADGLAALEVMAGHPPDLALVDLLMPRLDGSALMARMCDDERLSRVPVIIVTVATSYQVPEGTRMVVSKQGLRRDILLGAIEGVLGRAGG</sequence>
<comment type="caution">
    <text evidence="11">The sequence shown here is derived from an EMBL/GenBank/DDBJ whole genome shotgun (WGS) entry which is preliminary data.</text>
</comment>
<evidence type="ECO:0000256" key="8">
    <source>
        <dbReference type="SAM" id="Coils"/>
    </source>
</evidence>
<dbReference type="InterPro" id="IPR036890">
    <property type="entry name" value="HATPase_C_sf"/>
</dbReference>
<dbReference type="SMART" id="SM00387">
    <property type="entry name" value="HATPase_c"/>
    <property type="match status" value="1"/>
</dbReference>
<dbReference type="InterPro" id="IPR005467">
    <property type="entry name" value="His_kinase_dom"/>
</dbReference>
<feature type="modified residue" description="4-aspartylphosphate" evidence="7">
    <location>
        <position position="492"/>
    </location>
</feature>
<keyword evidence="5" id="KW-0418">Kinase</keyword>
<feature type="domain" description="Histidine kinase" evidence="9">
    <location>
        <begin position="215"/>
        <end position="435"/>
    </location>
</feature>
<feature type="domain" description="Response regulatory" evidence="10">
    <location>
        <begin position="443"/>
        <end position="554"/>
    </location>
</feature>
<dbReference type="SMART" id="SM00448">
    <property type="entry name" value="REC"/>
    <property type="match status" value="1"/>
</dbReference>
<dbReference type="SUPFAM" id="SSF52172">
    <property type="entry name" value="CheY-like"/>
    <property type="match status" value="1"/>
</dbReference>
<feature type="coiled-coil region" evidence="8">
    <location>
        <begin position="139"/>
        <end position="194"/>
    </location>
</feature>
<evidence type="ECO:0000256" key="7">
    <source>
        <dbReference type="PROSITE-ProRule" id="PRU00169"/>
    </source>
</evidence>
<keyword evidence="4 7" id="KW-0597">Phosphoprotein</keyword>
<reference evidence="12" key="1">
    <citation type="journal article" date="2019" name="Int. J. Syst. Evol. Microbiol.">
        <title>The Global Catalogue of Microorganisms (GCM) 10K type strain sequencing project: providing services to taxonomists for standard genome sequencing and annotation.</title>
        <authorList>
            <consortium name="The Broad Institute Genomics Platform"/>
            <consortium name="The Broad Institute Genome Sequencing Center for Infectious Disease"/>
            <person name="Wu L."/>
            <person name="Ma J."/>
        </authorList>
    </citation>
    <scope>NUCLEOTIDE SEQUENCE [LARGE SCALE GENOMIC DNA]</scope>
    <source>
        <strain evidence="12">JCM 3106</strain>
    </source>
</reference>
<accession>A0ABP6L8D0</accession>
<dbReference type="EMBL" id="BAAAWD010000022">
    <property type="protein sequence ID" value="GAA3034669.1"/>
    <property type="molecule type" value="Genomic_DNA"/>
</dbReference>
<dbReference type="PROSITE" id="PS50109">
    <property type="entry name" value="HIS_KIN"/>
    <property type="match status" value="1"/>
</dbReference>
<dbReference type="Gene3D" id="3.40.50.2300">
    <property type="match status" value="1"/>
</dbReference>
<dbReference type="CDD" id="cd16922">
    <property type="entry name" value="HATPase_EvgS-ArcB-TorS-like"/>
    <property type="match status" value="1"/>
</dbReference>
<dbReference type="CDD" id="cd00156">
    <property type="entry name" value="REC"/>
    <property type="match status" value="1"/>
</dbReference>
<dbReference type="InterPro" id="IPR003594">
    <property type="entry name" value="HATPase_dom"/>
</dbReference>
<dbReference type="GO" id="GO:0005524">
    <property type="term" value="F:ATP binding"/>
    <property type="evidence" value="ECO:0007669"/>
    <property type="project" value="UniProtKB-KW"/>
</dbReference>
<comment type="subcellular location">
    <subcellularLocation>
        <location evidence="2">Cell membrane</location>
    </subcellularLocation>
</comment>
<dbReference type="SUPFAM" id="SSF55874">
    <property type="entry name" value="ATPase domain of HSP90 chaperone/DNA topoisomerase II/histidine kinase"/>
    <property type="match status" value="1"/>
</dbReference>
<evidence type="ECO:0000313" key="12">
    <source>
        <dbReference type="Proteomes" id="UP001499930"/>
    </source>
</evidence>
<dbReference type="Gene3D" id="1.10.287.130">
    <property type="match status" value="1"/>
</dbReference>
<dbReference type="PANTHER" id="PTHR43547:SF2">
    <property type="entry name" value="HYBRID SIGNAL TRANSDUCTION HISTIDINE KINASE C"/>
    <property type="match status" value="1"/>
</dbReference>
<comment type="catalytic activity">
    <reaction evidence="1">
        <text>ATP + protein L-histidine = ADP + protein N-phospho-L-histidine.</text>
        <dbReference type="EC" id="2.7.13.3"/>
    </reaction>
</comment>
<dbReference type="PRINTS" id="PR00344">
    <property type="entry name" value="BCTRLSENSOR"/>
</dbReference>
<evidence type="ECO:0000256" key="4">
    <source>
        <dbReference type="ARBA" id="ARBA00022553"/>
    </source>
</evidence>
<evidence type="ECO:0000259" key="10">
    <source>
        <dbReference type="PROSITE" id="PS50110"/>
    </source>
</evidence>
<dbReference type="PANTHER" id="PTHR43547">
    <property type="entry name" value="TWO-COMPONENT HISTIDINE KINASE"/>
    <property type="match status" value="1"/>
</dbReference>
<name>A0ABP6L8D0_9ACTN</name>
<evidence type="ECO:0000256" key="1">
    <source>
        <dbReference type="ARBA" id="ARBA00000085"/>
    </source>
</evidence>
<evidence type="ECO:0000313" key="11">
    <source>
        <dbReference type="EMBL" id="GAA3034669.1"/>
    </source>
</evidence>
<organism evidence="11 12">
    <name type="scientific">Streptosporangium longisporum</name>
    <dbReference type="NCBI Taxonomy" id="46187"/>
    <lineage>
        <taxon>Bacteria</taxon>
        <taxon>Bacillati</taxon>
        <taxon>Actinomycetota</taxon>
        <taxon>Actinomycetes</taxon>
        <taxon>Streptosporangiales</taxon>
        <taxon>Streptosporangiaceae</taxon>
        <taxon>Streptosporangium</taxon>
    </lineage>
</organism>
<dbReference type="Gene3D" id="3.30.565.10">
    <property type="entry name" value="Histidine kinase-like ATPase, C-terminal domain"/>
    <property type="match status" value="1"/>
</dbReference>
<dbReference type="InterPro" id="IPR003661">
    <property type="entry name" value="HisK_dim/P_dom"/>
</dbReference>
<dbReference type="InterPro" id="IPR004358">
    <property type="entry name" value="Sig_transdc_His_kin-like_C"/>
</dbReference>
<dbReference type="InterPro" id="IPR011006">
    <property type="entry name" value="CheY-like_superfamily"/>
</dbReference>